<gene>
    <name evidence="2" type="ORF">MGWOODY_Hyp1745</name>
</gene>
<accession>A0A160TX44</accession>
<dbReference type="EMBL" id="CZQD01000001">
    <property type="protein sequence ID" value="CUS55498.1"/>
    <property type="molecule type" value="Genomic_DNA"/>
</dbReference>
<dbReference type="AlphaFoldDB" id="A0A160TX44"/>
<feature type="region of interest" description="Disordered" evidence="1">
    <location>
        <begin position="17"/>
        <end position="38"/>
    </location>
</feature>
<evidence type="ECO:0000256" key="1">
    <source>
        <dbReference type="SAM" id="MobiDB-lite"/>
    </source>
</evidence>
<reference evidence="2" key="1">
    <citation type="submission" date="2015-10" db="EMBL/GenBank/DDBJ databases">
        <authorList>
            <person name="Gilbert D.G."/>
        </authorList>
    </citation>
    <scope>NUCLEOTIDE SEQUENCE</scope>
</reference>
<protein>
    <submittedName>
        <fullName evidence="2">Uncharacterized protein</fullName>
    </submittedName>
</protein>
<sequence length="38" mass="4210">MGERGEIGHRKCLSLLRNERSAGPRGRRGSGQAVRTFL</sequence>
<proteinExistence type="predicted"/>
<name>A0A160TX44_9ZZZZ</name>
<evidence type="ECO:0000313" key="2">
    <source>
        <dbReference type="EMBL" id="CUS55498.1"/>
    </source>
</evidence>
<organism evidence="2">
    <name type="scientific">hydrothermal vent metagenome</name>
    <dbReference type="NCBI Taxonomy" id="652676"/>
    <lineage>
        <taxon>unclassified sequences</taxon>
        <taxon>metagenomes</taxon>
        <taxon>ecological metagenomes</taxon>
    </lineage>
</organism>